<evidence type="ECO:0000313" key="3">
    <source>
        <dbReference type="Proteomes" id="UP001610446"/>
    </source>
</evidence>
<feature type="domain" description="UDP-glucose/GDP-mannose dehydrogenase N-terminal" evidence="1">
    <location>
        <begin position="154"/>
        <end position="267"/>
    </location>
</feature>
<evidence type="ECO:0000313" key="2">
    <source>
        <dbReference type="EMBL" id="KAL2837246.1"/>
    </source>
</evidence>
<protein>
    <recommendedName>
        <fullName evidence="1">UDP-glucose/GDP-mannose dehydrogenase N-terminal domain-containing protein</fullName>
    </recommendedName>
</protein>
<dbReference type="PANTHER" id="PTHR11374">
    <property type="entry name" value="UDP-GLUCOSE DEHYDROGENASE/UDP-MANNAC DEHYDROGENASE"/>
    <property type="match status" value="1"/>
</dbReference>
<organism evidence="2 3">
    <name type="scientific">Aspergillus pseudoustus</name>
    <dbReference type="NCBI Taxonomy" id="1810923"/>
    <lineage>
        <taxon>Eukaryota</taxon>
        <taxon>Fungi</taxon>
        <taxon>Dikarya</taxon>
        <taxon>Ascomycota</taxon>
        <taxon>Pezizomycotina</taxon>
        <taxon>Eurotiomycetes</taxon>
        <taxon>Eurotiomycetidae</taxon>
        <taxon>Eurotiales</taxon>
        <taxon>Aspergillaceae</taxon>
        <taxon>Aspergillus</taxon>
        <taxon>Aspergillus subgen. Nidulantes</taxon>
    </lineage>
</organism>
<proteinExistence type="predicted"/>
<accession>A0ABR4JB26</accession>
<dbReference type="InterPro" id="IPR028356">
    <property type="entry name" value="UDPglc_DH_euk"/>
</dbReference>
<dbReference type="Gene3D" id="3.40.50.720">
    <property type="entry name" value="NAD(P)-binding Rossmann-like Domain"/>
    <property type="match status" value="2"/>
</dbReference>
<dbReference type="SUPFAM" id="SSF51735">
    <property type="entry name" value="NAD(P)-binding Rossmann-fold domains"/>
    <property type="match status" value="1"/>
</dbReference>
<evidence type="ECO:0000259" key="1">
    <source>
        <dbReference type="Pfam" id="PF03721"/>
    </source>
</evidence>
<gene>
    <name evidence="2" type="ORF">BJY01DRAFT_251568</name>
</gene>
<comment type="caution">
    <text evidence="2">The sequence shown here is derived from an EMBL/GenBank/DDBJ whole genome shotgun (WGS) entry which is preliminary data.</text>
</comment>
<dbReference type="EMBL" id="JBFXLU010000164">
    <property type="protein sequence ID" value="KAL2837246.1"/>
    <property type="molecule type" value="Genomic_DNA"/>
</dbReference>
<dbReference type="Pfam" id="PF03721">
    <property type="entry name" value="UDPG_MGDP_dh_N"/>
    <property type="match status" value="2"/>
</dbReference>
<dbReference type="InterPro" id="IPR001732">
    <property type="entry name" value="UDP-Glc/GDP-Man_DH_N"/>
</dbReference>
<feature type="domain" description="UDP-glucose/GDP-mannose dehydrogenase N-terminal" evidence="1">
    <location>
        <begin position="62"/>
        <end position="119"/>
    </location>
</feature>
<dbReference type="PANTHER" id="PTHR11374:SF57">
    <property type="entry name" value="DEHYDROGENASE UGD1, PUTATIVE (AFU_ORTHOLOGUE AFUA_8G00920)-RELATED"/>
    <property type="match status" value="1"/>
</dbReference>
<sequence length="537" mass="57962">MLIFIPILVILAGVAIVLRRRYLAQRDENSPRVVVKGHTYSEIVESKPTAVEETKSVESVRRCCMIGAGRVGAITGIVLASRNPDVEFCIVDANDRQIDAWKSDRPPITESGLEDLVFDDECLAIEGKDADSTGAGDPSMALILTKSEPQVGRRRRLKNLSFSSDVHAAVSRSQIVFLCVEMGDSTPSFEYLDPALKLIAAASTTPKILVQRSTSPYGVVQHIQNRLKSLSHNTKNIPHTILTNPSFTLPGSGIAESLNPSRVIIGHIYTPDSRPEDIDALKALYKPFVPAERIVTMDAFSAELGAMVSKAVIAQQMVSLASVSVLSAGSEASAGAVGWMLGVEQSDDNSSFRSGRGREGVVGLGVEMQEVRRDVKCLVEMARGLRMEKVADYWCGVLRMQEGMYRRAIQGLIMELGAEVEGEKKRVALLGFEEAREMGAIVVNELRCAGLGVHVVGDDVVVKGQAMKDSFGEGVVATPGMDEAACTGCSAIVLLGTSRTHTSGWQQIAGGMKERKVLNLGRGVDTVKMKQLGFEML</sequence>
<reference evidence="2 3" key="1">
    <citation type="submission" date="2024-07" db="EMBL/GenBank/DDBJ databases">
        <title>Section-level genome sequencing and comparative genomics of Aspergillus sections Usti and Cavernicolus.</title>
        <authorList>
            <consortium name="Lawrence Berkeley National Laboratory"/>
            <person name="Nybo J.L."/>
            <person name="Vesth T.C."/>
            <person name="Theobald S."/>
            <person name="Frisvad J.C."/>
            <person name="Larsen T.O."/>
            <person name="Kjaerboelling I."/>
            <person name="Rothschild-Mancinelli K."/>
            <person name="Lyhne E.K."/>
            <person name="Kogle M.E."/>
            <person name="Barry K."/>
            <person name="Clum A."/>
            <person name="Na H."/>
            <person name="Ledsgaard L."/>
            <person name="Lin J."/>
            <person name="Lipzen A."/>
            <person name="Kuo A."/>
            <person name="Riley R."/>
            <person name="Mondo S."/>
            <person name="Labutti K."/>
            <person name="Haridas S."/>
            <person name="Pangalinan J."/>
            <person name="Salamov A.A."/>
            <person name="Simmons B.A."/>
            <person name="Magnuson J.K."/>
            <person name="Chen J."/>
            <person name="Drula E."/>
            <person name="Henrissat B."/>
            <person name="Wiebenga A."/>
            <person name="Lubbers R.J."/>
            <person name="Gomes A.C."/>
            <person name="Makela M.R."/>
            <person name="Stajich J."/>
            <person name="Grigoriev I.V."/>
            <person name="Mortensen U.H."/>
            <person name="De Vries R.P."/>
            <person name="Baker S.E."/>
            <person name="Andersen M.R."/>
        </authorList>
    </citation>
    <scope>NUCLEOTIDE SEQUENCE [LARGE SCALE GENOMIC DNA]</scope>
    <source>
        <strain evidence="2 3">CBS 123904</strain>
    </source>
</reference>
<name>A0ABR4JB26_9EURO</name>
<keyword evidence="3" id="KW-1185">Reference proteome</keyword>
<dbReference type="Proteomes" id="UP001610446">
    <property type="component" value="Unassembled WGS sequence"/>
</dbReference>
<dbReference type="InterPro" id="IPR036291">
    <property type="entry name" value="NAD(P)-bd_dom_sf"/>
</dbReference>